<dbReference type="Pfam" id="PF23824">
    <property type="entry name" value="DUF7194"/>
    <property type="match status" value="1"/>
</dbReference>
<evidence type="ECO:0000313" key="1">
    <source>
        <dbReference type="EMBL" id="ANH51609.1"/>
    </source>
</evidence>
<protein>
    <submittedName>
        <fullName evidence="1">Uncharacterized protein</fullName>
    </submittedName>
</protein>
<dbReference type="Proteomes" id="UP000222975">
    <property type="component" value="Segment"/>
</dbReference>
<accession>A0A173GDY6</accession>
<dbReference type="EMBL" id="KU886223">
    <property type="protein sequence ID" value="ANH51609.1"/>
    <property type="molecule type" value="Genomic_DNA"/>
</dbReference>
<dbReference type="InterPro" id="IPR055618">
    <property type="entry name" value="DUF7194"/>
</dbReference>
<proteinExistence type="predicted"/>
<sequence length="212" mass="22953">MATSLTPPILTKGLFKVATPYMGAANVTDFARVDPGVIYTVQAIRTFQELQALGVDILARVYTPVGLKQADMDADVLVAANIITLSAVGRTPIYIPSTYITQFPDDSAIQYQYIVMSMSLGAVPSAIIDQLQQTQDVIKAAISDLIGIEPTIAIAVAPSTNAVTAEQYRLAEQNRLNAIKRRTTEHAQLLEANNTIAQLRTIIADYEARLTS</sequence>
<reference evidence="2" key="1">
    <citation type="submission" date="2016-03" db="EMBL/GenBank/DDBJ databases">
        <authorList>
            <person name="Sharma R."/>
            <person name="Simister A.R."/>
            <person name="Berg J.A."/>
            <person name="Jensen G.L."/>
            <person name="Keele B.R."/>
            <person name="Ward M.E.H."/>
            <person name="Breakwell D.P."/>
            <person name="Hope S."/>
            <person name="Grose J.H."/>
        </authorList>
    </citation>
    <scope>NUCLEOTIDE SEQUENCE [LARGE SCALE GENOMIC DNA]</scope>
</reference>
<gene>
    <name evidence="1" type="ORF">SIMMY50_147</name>
</gene>
<keyword evidence="2" id="KW-1185">Reference proteome</keyword>
<evidence type="ECO:0000313" key="2">
    <source>
        <dbReference type="Proteomes" id="UP000222975"/>
    </source>
</evidence>
<organism evidence="1 2">
    <name type="scientific">Erwinia phage vB_EamM_Simmy50</name>
    <dbReference type="NCBI Taxonomy" id="1815988"/>
    <lineage>
        <taxon>Viruses</taxon>
        <taxon>Duplodnaviria</taxon>
        <taxon>Heunggongvirae</taxon>
        <taxon>Uroviricota</taxon>
        <taxon>Caudoviricetes</taxon>
        <taxon>Chimalliviridae</taxon>
        <taxon>Agricanvirus</taxon>
        <taxon>Agricanvirus simmy50</taxon>
    </lineage>
</organism>
<name>A0A173GDY6_9CAUD</name>